<dbReference type="InterPro" id="IPR027417">
    <property type="entry name" value="P-loop_NTPase"/>
</dbReference>
<name>A0ABW5KLH3_9SPHI</name>
<dbReference type="Proteomes" id="UP001597545">
    <property type="component" value="Unassembled WGS sequence"/>
</dbReference>
<reference evidence="2" key="1">
    <citation type="journal article" date="2019" name="Int. J. Syst. Evol. Microbiol.">
        <title>The Global Catalogue of Microorganisms (GCM) 10K type strain sequencing project: providing services to taxonomists for standard genome sequencing and annotation.</title>
        <authorList>
            <consortium name="The Broad Institute Genomics Platform"/>
            <consortium name="The Broad Institute Genome Sequencing Center for Infectious Disease"/>
            <person name="Wu L."/>
            <person name="Ma J."/>
        </authorList>
    </citation>
    <scope>NUCLEOTIDE SEQUENCE [LARGE SCALE GENOMIC DNA]</scope>
    <source>
        <strain evidence="2">KCTC 42662</strain>
    </source>
</reference>
<evidence type="ECO:0000313" key="2">
    <source>
        <dbReference type="Proteomes" id="UP001597545"/>
    </source>
</evidence>
<protein>
    <recommendedName>
        <fullName evidence="3">Phosphoenolpyruvate carboxykinase</fullName>
    </recommendedName>
</protein>
<dbReference type="SUPFAM" id="SSF53795">
    <property type="entry name" value="PEP carboxykinase-like"/>
    <property type="match status" value="1"/>
</dbReference>
<keyword evidence="2" id="KW-1185">Reference proteome</keyword>
<organism evidence="1 2">
    <name type="scientific">Sphingobacterium suaedae</name>
    <dbReference type="NCBI Taxonomy" id="1686402"/>
    <lineage>
        <taxon>Bacteria</taxon>
        <taxon>Pseudomonadati</taxon>
        <taxon>Bacteroidota</taxon>
        <taxon>Sphingobacteriia</taxon>
        <taxon>Sphingobacteriales</taxon>
        <taxon>Sphingobacteriaceae</taxon>
        <taxon>Sphingobacterium</taxon>
    </lineage>
</organism>
<sequence length="315" mass="35486">MNIQEHHIDPHTEKQVSYFQIARHILQFVHPPEVDLDRCLPSFSSFVVEPILEPAMLSVELTTRAAPADDPDTKLLSDISVIWEERFRFEETSDHYVTTILAGVDERPWKMISTKDFKHSVIYAQADELYTTFKAAWLLMIAFGQAGLQHQTILLHASVVERNGVGYAFLGKSGTGKSTHSRLWVKHIEGTQLMNDDNPVVRVYDNAEVFIYGTPWSGKTPCYKPIEAKLGAVVRLEQAPYNKLQWQKAKEALIALLPSGSAIRWNPELFDSMLKTLEVIIQGVPIGYLRCLPDRDAAALCFAKILEYKAASASS</sequence>
<evidence type="ECO:0008006" key="3">
    <source>
        <dbReference type="Google" id="ProtNLM"/>
    </source>
</evidence>
<gene>
    <name evidence="1" type="ORF">ACFSR5_17740</name>
</gene>
<dbReference type="EMBL" id="JBHULR010000015">
    <property type="protein sequence ID" value="MFD2549496.1"/>
    <property type="molecule type" value="Genomic_DNA"/>
</dbReference>
<evidence type="ECO:0000313" key="1">
    <source>
        <dbReference type="EMBL" id="MFD2549496.1"/>
    </source>
</evidence>
<accession>A0ABW5KLH3</accession>
<comment type="caution">
    <text evidence="1">The sequence shown here is derived from an EMBL/GenBank/DDBJ whole genome shotgun (WGS) entry which is preliminary data.</text>
</comment>
<proteinExistence type="predicted"/>
<dbReference type="Gene3D" id="3.40.50.300">
    <property type="entry name" value="P-loop containing nucleotide triphosphate hydrolases"/>
    <property type="match status" value="1"/>
</dbReference>
<dbReference type="RefSeq" id="WP_380905813.1">
    <property type="nucleotide sequence ID" value="NZ_JBHUEG010000012.1"/>
</dbReference>